<evidence type="ECO:0000313" key="2">
    <source>
        <dbReference type="Proteomes" id="UP000292939"/>
    </source>
</evidence>
<reference evidence="1 2" key="1">
    <citation type="submission" date="2018-07" db="EMBL/GenBank/DDBJ databases">
        <title>Exploring interactions and the metabolic potential of the ultra-small soil bacteria Hylemonella gracilis.</title>
        <authorList>
            <person name="Tyc O."/>
            <person name="Kulkarni P."/>
            <person name="Gawehns F."/>
            <person name="Hundscheid M."/>
            <person name="Zweers H."/>
            <person name="Garbeva P."/>
        </authorList>
    </citation>
    <scope>NUCLEOTIDE SEQUENCE [LARGE SCALE GENOMIC DNA]</scope>
    <source>
        <strain evidence="1 2">NS1</strain>
    </source>
</reference>
<dbReference type="InterPro" id="IPR009959">
    <property type="entry name" value="Cyclase_SnoaL-like"/>
</dbReference>
<dbReference type="AlphaFoldDB" id="A0A4P6UM13"/>
<gene>
    <name evidence="1" type="ORF">DW355_17460</name>
</gene>
<dbReference type="EMBL" id="CP031395">
    <property type="protein sequence ID" value="QBK06262.1"/>
    <property type="molecule type" value="Genomic_DNA"/>
</dbReference>
<dbReference type="OrthoDB" id="9182871at2"/>
<dbReference type="KEGG" id="hgr:DW355_17460"/>
<accession>A0A4P6UM13</accession>
<dbReference type="Proteomes" id="UP000292939">
    <property type="component" value="Chromosome"/>
</dbReference>
<dbReference type="PANTHER" id="PTHR38436">
    <property type="entry name" value="POLYKETIDE CYCLASE SNOAL-LIKE DOMAIN"/>
    <property type="match status" value="1"/>
</dbReference>
<dbReference type="SUPFAM" id="SSF54427">
    <property type="entry name" value="NTF2-like"/>
    <property type="match status" value="1"/>
</dbReference>
<dbReference type="RefSeq" id="WP_131282031.1">
    <property type="nucleotide sequence ID" value="NZ_CP031395.1"/>
</dbReference>
<name>A0A4P6UM13_9BURK</name>
<organism evidence="1 2">
    <name type="scientific">Hylemonella gracilis</name>
    <dbReference type="NCBI Taxonomy" id="80880"/>
    <lineage>
        <taxon>Bacteria</taxon>
        <taxon>Pseudomonadati</taxon>
        <taxon>Pseudomonadota</taxon>
        <taxon>Betaproteobacteria</taxon>
        <taxon>Burkholderiales</taxon>
        <taxon>Comamonadaceae</taxon>
        <taxon>Hylemonella</taxon>
    </lineage>
</organism>
<proteinExistence type="predicted"/>
<dbReference type="Pfam" id="PF07366">
    <property type="entry name" value="SnoaL"/>
    <property type="match status" value="1"/>
</dbReference>
<protein>
    <submittedName>
        <fullName evidence="1">Ester cyclase</fullName>
    </submittedName>
</protein>
<sequence>MYDHQAALRQLYEEGFNQGRLELLEHLCTSDFLAAPGDKGVAAFAQGVAALRAGFPDVRFDIEDMFGASDRVAVRWRFEATHAGMFQGHAATGRRVSQTANVIYQFKEGKIWRAWIQVDRLGLLQQISP</sequence>
<dbReference type="InterPro" id="IPR032710">
    <property type="entry name" value="NTF2-like_dom_sf"/>
</dbReference>
<dbReference type="GO" id="GO:0030638">
    <property type="term" value="P:polyketide metabolic process"/>
    <property type="evidence" value="ECO:0007669"/>
    <property type="project" value="InterPro"/>
</dbReference>
<dbReference type="PANTHER" id="PTHR38436:SF1">
    <property type="entry name" value="ESTER CYCLASE"/>
    <property type="match status" value="1"/>
</dbReference>
<evidence type="ECO:0000313" key="1">
    <source>
        <dbReference type="EMBL" id="QBK06262.1"/>
    </source>
</evidence>
<dbReference type="Gene3D" id="3.10.450.50">
    <property type="match status" value="1"/>
</dbReference>